<protein>
    <submittedName>
        <fullName evidence="3">Uncharacterized protein</fullName>
    </submittedName>
</protein>
<keyword evidence="2" id="KW-1133">Transmembrane helix</keyword>
<keyword evidence="4" id="KW-1185">Reference proteome</keyword>
<feature type="region of interest" description="Disordered" evidence="1">
    <location>
        <begin position="384"/>
        <end position="488"/>
    </location>
</feature>
<keyword evidence="2" id="KW-0812">Transmembrane</keyword>
<reference evidence="3 4" key="1">
    <citation type="journal article" date="2021" name="Elife">
        <title>Chloroplast acquisition without the gene transfer in kleptoplastic sea slugs, Plakobranchus ocellatus.</title>
        <authorList>
            <person name="Maeda T."/>
            <person name="Takahashi S."/>
            <person name="Yoshida T."/>
            <person name="Shimamura S."/>
            <person name="Takaki Y."/>
            <person name="Nagai Y."/>
            <person name="Toyoda A."/>
            <person name="Suzuki Y."/>
            <person name="Arimoto A."/>
            <person name="Ishii H."/>
            <person name="Satoh N."/>
            <person name="Nishiyama T."/>
            <person name="Hasebe M."/>
            <person name="Maruyama T."/>
            <person name="Minagawa J."/>
            <person name="Obokata J."/>
            <person name="Shigenobu S."/>
        </authorList>
    </citation>
    <scope>NUCLEOTIDE SEQUENCE [LARGE SCALE GENOMIC DNA]</scope>
</reference>
<evidence type="ECO:0000313" key="4">
    <source>
        <dbReference type="Proteomes" id="UP000762676"/>
    </source>
</evidence>
<feature type="compositionally biased region" description="Low complexity" evidence="1">
    <location>
        <begin position="472"/>
        <end position="485"/>
    </location>
</feature>
<feature type="compositionally biased region" description="Polar residues" evidence="1">
    <location>
        <begin position="705"/>
        <end position="716"/>
    </location>
</feature>
<feature type="compositionally biased region" description="Polar residues" evidence="1">
    <location>
        <begin position="780"/>
        <end position="793"/>
    </location>
</feature>
<sequence>MEEKNFEYAIDSSEKSHLPVKNLDCNFGSRTLPDQTDATNRKVNRPDSLSVACVTASEHYSSDTDDADTVVGEHVPNIEVIALDLEADIGAEGGCKLFERYCTLADSSTGKTSPARKSATELELRDIPGDHYISRANNSGICENQNIPWSRKSPDHSDVYGTHRAIHFARSERGSPRTLYIGEYCLASPITDRFEVSKNNHLRQGINALLEKENTNQPYYDKRKGLGRNTPVVYANIPNSVNYNPTILCPTSSFQSESLNSAHHKSVQSKFTEEFFQSTYGAKNGDCSQPPSVVQQTQAECSSCSCLRSVSNKEKINLGNGCTTFKPEFSGLKGNQATADMESVPQSKSNAQSSGRHYYNSGSALIKPLMKRMSMLAKTGAFRSWVSTGEKSSKSGKGKKECKTSDKDCFRNPAPEDDDGNSTVAGLDLSLPPRFSQIDSCPRHPLPSLPPQHPQYSQSYQHHNKHSLGYPQQQQRQNQYHHSQSGSTNAERELFINLHHPQQERYVLHQSCSGFSLGHSLHSPNPSQLQPTYPHFYHYQQQQQQHQQAQLLPQPQQHRQIVRHPSTDSLSSLLQTVRCGRSRYRISPVSLLWTFLSVLLAGACALSLATPCWMVHPDHIHSFGLFNLCVRDRRFALPRPLCMPYSEMTRLSITPPSRFTPSSFQPHSSYSYSNPSAYQDIPDSSMKSEHLRRKRSGGFNKRDFNSPSGYPNFAAKNNQTFANNRLGAKTRKPSESFSYDNEILPFHRHNHVLNDKRKASKNDMSSKAFTNDGSKPVSKKAQTASQRNINSRQRSYDNPVDSNASGLYSIPSVAWQAACLLFGAGVCVQILGAVISIVILIVSDPLHRRLATANGFLQTAGAPPTHTLFPSLARSPHLGLSHLATTMITPKRQGSDRTPLQV</sequence>
<dbReference type="EMBL" id="BMAT01002019">
    <property type="protein sequence ID" value="GFR97130.1"/>
    <property type="molecule type" value="Genomic_DNA"/>
</dbReference>
<organism evidence="3 4">
    <name type="scientific">Elysia marginata</name>
    <dbReference type="NCBI Taxonomy" id="1093978"/>
    <lineage>
        <taxon>Eukaryota</taxon>
        <taxon>Metazoa</taxon>
        <taxon>Spiralia</taxon>
        <taxon>Lophotrochozoa</taxon>
        <taxon>Mollusca</taxon>
        <taxon>Gastropoda</taxon>
        <taxon>Heterobranchia</taxon>
        <taxon>Euthyneura</taxon>
        <taxon>Panpulmonata</taxon>
        <taxon>Sacoglossa</taxon>
        <taxon>Placobranchoidea</taxon>
        <taxon>Plakobranchidae</taxon>
        <taxon>Elysia</taxon>
    </lineage>
</organism>
<dbReference type="Proteomes" id="UP000762676">
    <property type="component" value="Unassembled WGS sequence"/>
</dbReference>
<feature type="compositionally biased region" description="Basic and acidic residues" evidence="1">
    <location>
        <begin position="398"/>
        <end position="410"/>
    </location>
</feature>
<comment type="caution">
    <text evidence="3">The sequence shown here is derived from an EMBL/GenBank/DDBJ whole genome shotgun (WGS) entry which is preliminary data.</text>
</comment>
<feature type="region of interest" description="Disordered" evidence="1">
    <location>
        <begin position="678"/>
        <end position="716"/>
    </location>
</feature>
<dbReference type="AlphaFoldDB" id="A0AAV4HK89"/>
<proteinExistence type="predicted"/>
<feature type="region of interest" description="Disordered" evidence="1">
    <location>
        <begin position="755"/>
        <end position="798"/>
    </location>
</feature>
<evidence type="ECO:0000313" key="3">
    <source>
        <dbReference type="EMBL" id="GFR97130.1"/>
    </source>
</evidence>
<feature type="transmembrane region" description="Helical" evidence="2">
    <location>
        <begin position="813"/>
        <end position="842"/>
    </location>
</feature>
<feature type="compositionally biased region" description="Polar residues" evidence="1">
    <location>
        <begin position="762"/>
        <end position="773"/>
    </location>
</feature>
<feature type="compositionally biased region" description="Pro residues" evidence="1">
    <location>
        <begin position="444"/>
        <end position="453"/>
    </location>
</feature>
<evidence type="ECO:0000256" key="1">
    <source>
        <dbReference type="SAM" id="MobiDB-lite"/>
    </source>
</evidence>
<evidence type="ECO:0000256" key="2">
    <source>
        <dbReference type="SAM" id="Phobius"/>
    </source>
</evidence>
<gene>
    <name evidence="3" type="ORF">ElyMa_000984500</name>
</gene>
<name>A0AAV4HK89_9GAST</name>
<keyword evidence="2" id="KW-0472">Membrane</keyword>
<accession>A0AAV4HK89</accession>
<feature type="region of interest" description="Disordered" evidence="1">
    <location>
        <begin position="336"/>
        <end position="358"/>
    </location>
</feature>